<name>A0A840TUG8_9BACT</name>
<organism evidence="1 2">
    <name type="scientific">Rhabdobacter roseus</name>
    <dbReference type="NCBI Taxonomy" id="1655419"/>
    <lineage>
        <taxon>Bacteria</taxon>
        <taxon>Pseudomonadati</taxon>
        <taxon>Bacteroidota</taxon>
        <taxon>Cytophagia</taxon>
        <taxon>Cytophagales</taxon>
        <taxon>Cytophagaceae</taxon>
        <taxon>Rhabdobacter</taxon>
    </lineage>
</organism>
<evidence type="ECO:0000313" key="1">
    <source>
        <dbReference type="EMBL" id="MBB5285212.1"/>
    </source>
</evidence>
<dbReference type="InterPro" id="IPR035903">
    <property type="entry name" value="HesB-like_dom_sf"/>
</dbReference>
<protein>
    <submittedName>
        <fullName evidence="1">Iron-sulfur cluster assembly protein</fullName>
    </submittedName>
</protein>
<dbReference type="Gene3D" id="2.60.300.12">
    <property type="entry name" value="HesB-like domain"/>
    <property type="match status" value="1"/>
</dbReference>
<dbReference type="RefSeq" id="WP_246440308.1">
    <property type="nucleotide sequence ID" value="NZ_JACHGF010000005.1"/>
</dbReference>
<accession>A0A840TUG8</accession>
<comment type="caution">
    <text evidence="1">The sequence shown here is derived from an EMBL/GenBank/DDBJ whole genome shotgun (WGS) entry which is preliminary data.</text>
</comment>
<keyword evidence="2" id="KW-1185">Reference proteome</keyword>
<proteinExistence type="predicted"/>
<dbReference type="EMBL" id="JACHGF010000005">
    <property type="protein sequence ID" value="MBB5285212.1"/>
    <property type="molecule type" value="Genomic_DNA"/>
</dbReference>
<sequence>MNMPEENNVLQAPVRISERARLEVIDTLAANKVPDTYGLRVGMRGGGCSGTFLLGFDVPGDQDQVYRIDGLRVIIDRRHLMYVLGVLIDFEEGSYGRGFTVVATEVPTTEVAPG</sequence>
<reference evidence="1 2" key="1">
    <citation type="submission" date="2020-08" db="EMBL/GenBank/DDBJ databases">
        <title>Genomic Encyclopedia of Type Strains, Phase IV (KMG-IV): sequencing the most valuable type-strain genomes for metagenomic binning, comparative biology and taxonomic classification.</title>
        <authorList>
            <person name="Goeker M."/>
        </authorList>
    </citation>
    <scope>NUCLEOTIDE SEQUENCE [LARGE SCALE GENOMIC DNA]</scope>
    <source>
        <strain evidence="1 2">DSM 105074</strain>
    </source>
</reference>
<dbReference type="SUPFAM" id="SSF89360">
    <property type="entry name" value="HesB-like domain"/>
    <property type="match status" value="1"/>
</dbReference>
<dbReference type="AlphaFoldDB" id="A0A840TUG8"/>
<evidence type="ECO:0000313" key="2">
    <source>
        <dbReference type="Proteomes" id="UP000557307"/>
    </source>
</evidence>
<dbReference type="Proteomes" id="UP000557307">
    <property type="component" value="Unassembled WGS sequence"/>
</dbReference>
<gene>
    <name evidence="1" type="ORF">HNQ92_003369</name>
</gene>